<dbReference type="PANTHER" id="PTHR43037">
    <property type="entry name" value="UNNAMED PRODUCT-RELATED"/>
    <property type="match status" value="1"/>
</dbReference>
<reference evidence="5 6" key="1">
    <citation type="submission" date="2018-01" db="EMBL/GenBank/DDBJ databases">
        <title>Draft genome sequence of Jiangella sp. GTF31.</title>
        <authorList>
            <person name="Sahin N."/>
            <person name="Ay H."/>
            <person name="Saygin H."/>
        </authorList>
    </citation>
    <scope>NUCLEOTIDE SEQUENCE [LARGE SCALE GENOMIC DNA]</scope>
    <source>
        <strain evidence="5 6">GTF31</strain>
    </source>
</reference>
<dbReference type="InterPro" id="IPR041172">
    <property type="entry name" value="EstA_Ig-like_N"/>
</dbReference>
<dbReference type="AlphaFoldDB" id="A0A2W2BHP4"/>
<dbReference type="EMBL" id="POTW01000001">
    <property type="protein sequence ID" value="PZF86635.1"/>
    <property type="molecule type" value="Genomic_DNA"/>
</dbReference>
<evidence type="ECO:0000256" key="1">
    <source>
        <dbReference type="ARBA" id="ARBA00022729"/>
    </source>
</evidence>
<sequence>MFIRRLAGTALIAAALIVAVLAGALAAPATAAPPARPGPPGIQSVTPITQVYTYGQKVAAVAVEYAAPVNPWELDADTFTVSDSIYNFRYNPIEDLARRADRTVTRVYTNDSIALNPYGRSTPGRYVIVELAAADPGGNTVIAEGRYVKVNPAQPTLVVQNEDVYARPGNGVGRGRVLSDASSTAYPLSGESVDLLADDFAYETFVQGGTVLPYAYHLPEDYDPSRDYPLVVILPGHGMGFNGANAGVQVAADIPATAWLQPEWTGADEDVIVLAPQNQRVGAAAESALMVALVKSFMGRFSVDAERVYASTVSYGSTLAWQTLATEPGLFTAVLLTGGFRVSAAQAAQIAAHPTPIWITHGTNDHLLPVAFARDSAVLLRDAYVAAGVDPADAAELIRYTEYGNDAFSEPDYHAAYGPTYEDASILQWLLGQKG</sequence>
<name>A0A2W2BHP4_9ACTN</name>
<dbReference type="SUPFAM" id="SSF53474">
    <property type="entry name" value="alpha/beta-Hydrolases"/>
    <property type="match status" value="1"/>
</dbReference>
<dbReference type="GO" id="GO:0005576">
    <property type="term" value="C:extracellular region"/>
    <property type="evidence" value="ECO:0007669"/>
    <property type="project" value="InterPro"/>
</dbReference>
<dbReference type="Pfam" id="PF18435">
    <property type="entry name" value="EstA_Ig_like"/>
    <property type="match status" value="1"/>
</dbReference>
<accession>A0A2W2BHP4</accession>
<feature type="chain" id="PRO_5015865205" description="Esterase Ig-like N-terminal domain-containing protein" evidence="3">
    <location>
        <begin position="32"/>
        <end position="435"/>
    </location>
</feature>
<dbReference type="InterPro" id="IPR050955">
    <property type="entry name" value="Plant_Biomass_Hydrol_Est"/>
</dbReference>
<dbReference type="Pfam" id="PF10503">
    <property type="entry name" value="Esterase_PHB"/>
    <property type="match status" value="1"/>
</dbReference>
<dbReference type="RefSeq" id="WP_111252635.1">
    <property type="nucleotide sequence ID" value="NZ_POTW01000001.1"/>
</dbReference>
<evidence type="ECO:0000256" key="3">
    <source>
        <dbReference type="SAM" id="SignalP"/>
    </source>
</evidence>
<dbReference type="InterPro" id="IPR010126">
    <property type="entry name" value="Esterase_phb"/>
</dbReference>
<dbReference type="InterPro" id="IPR029058">
    <property type="entry name" value="AB_hydrolase_fold"/>
</dbReference>
<proteinExistence type="predicted"/>
<organism evidence="5 6">
    <name type="scientific">Jiangella anatolica</name>
    <dbReference type="NCBI Taxonomy" id="2670374"/>
    <lineage>
        <taxon>Bacteria</taxon>
        <taxon>Bacillati</taxon>
        <taxon>Actinomycetota</taxon>
        <taxon>Actinomycetes</taxon>
        <taxon>Jiangellales</taxon>
        <taxon>Jiangellaceae</taxon>
        <taxon>Jiangella</taxon>
    </lineage>
</organism>
<comment type="caution">
    <text evidence="5">The sequence shown here is derived from an EMBL/GenBank/DDBJ whole genome shotgun (WGS) entry which is preliminary data.</text>
</comment>
<dbReference type="Gene3D" id="3.40.50.1820">
    <property type="entry name" value="alpha/beta hydrolase"/>
    <property type="match status" value="1"/>
</dbReference>
<feature type="signal peptide" evidence="3">
    <location>
        <begin position="1"/>
        <end position="31"/>
    </location>
</feature>
<dbReference type="PANTHER" id="PTHR43037:SF5">
    <property type="entry name" value="FERULOYL ESTERASE"/>
    <property type="match status" value="1"/>
</dbReference>
<evidence type="ECO:0000313" key="6">
    <source>
        <dbReference type="Proteomes" id="UP000248764"/>
    </source>
</evidence>
<feature type="domain" description="Esterase Ig-like N-terminal" evidence="4">
    <location>
        <begin position="44"/>
        <end position="170"/>
    </location>
</feature>
<evidence type="ECO:0000256" key="2">
    <source>
        <dbReference type="ARBA" id="ARBA00022801"/>
    </source>
</evidence>
<dbReference type="GO" id="GO:0016787">
    <property type="term" value="F:hydrolase activity"/>
    <property type="evidence" value="ECO:0007669"/>
    <property type="project" value="UniProtKB-KW"/>
</dbReference>
<evidence type="ECO:0000313" key="5">
    <source>
        <dbReference type="EMBL" id="PZF86635.1"/>
    </source>
</evidence>
<keyword evidence="1 3" id="KW-0732">Signal</keyword>
<keyword evidence="6" id="KW-1185">Reference proteome</keyword>
<evidence type="ECO:0000259" key="4">
    <source>
        <dbReference type="Pfam" id="PF18435"/>
    </source>
</evidence>
<protein>
    <recommendedName>
        <fullName evidence="4">Esterase Ig-like N-terminal domain-containing protein</fullName>
    </recommendedName>
</protein>
<gene>
    <name evidence="5" type="ORF">C1I92_00180</name>
</gene>
<keyword evidence="2" id="KW-0378">Hydrolase</keyword>
<dbReference type="Proteomes" id="UP000248764">
    <property type="component" value="Unassembled WGS sequence"/>
</dbReference>
<dbReference type="Gene3D" id="2.60.40.2180">
    <property type="match status" value="1"/>
</dbReference>